<accession>A0A6G9RMJ4</accession>
<evidence type="ECO:0000313" key="6">
    <source>
        <dbReference type="Proteomes" id="UP000503580"/>
    </source>
</evidence>
<organism evidence="5 6">
    <name type="scientific">Kluyvera genomosp. 3</name>
    <dbReference type="NCBI Taxonomy" id="2774055"/>
    <lineage>
        <taxon>Bacteria</taxon>
        <taxon>Pseudomonadati</taxon>
        <taxon>Pseudomonadota</taxon>
        <taxon>Gammaproteobacteria</taxon>
        <taxon>Enterobacterales</taxon>
        <taxon>Enterobacteriaceae</taxon>
        <taxon>Kluyvera</taxon>
    </lineage>
</organism>
<dbReference type="InterPro" id="IPR058805">
    <property type="entry name" value="SpaO_FliMN_C_rel"/>
</dbReference>
<gene>
    <name evidence="5" type="ORF">GY169_10260</name>
</gene>
<dbReference type="GO" id="GO:0071978">
    <property type="term" value="P:bacterial-type flagellum-dependent swarming motility"/>
    <property type="evidence" value="ECO:0007669"/>
    <property type="project" value="TreeGrafter"/>
</dbReference>
<dbReference type="PANTHER" id="PTHR30034">
    <property type="entry name" value="FLAGELLAR MOTOR SWITCH PROTEIN FLIM"/>
    <property type="match status" value="1"/>
</dbReference>
<feature type="domain" description="SpaO N-terminal" evidence="3">
    <location>
        <begin position="6"/>
        <end position="130"/>
    </location>
</feature>
<feature type="domain" description="SpaO FliM/N C-terminal related" evidence="4">
    <location>
        <begin position="150"/>
        <end position="208"/>
    </location>
</feature>
<dbReference type="Pfam" id="PF26304">
    <property type="entry name" value="FliMN_C_rel"/>
    <property type="match status" value="1"/>
</dbReference>
<dbReference type="EMBL" id="CP050321">
    <property type="protein sequence ID" value="QIR27159.1"/>
    <property type="molecule type" value="Genomic_DNA"/>
</dbReference>
<dbReference type="PANTHER" id="PTHR30034:SF5">
    <property type="entry name" value="SECRETION SYSTEM APPARATUS PROTEIN SSAQ"/>
    <property type="match status" value="1"/>
</dbReference>
<dbReference type="AlphaFoldDB" id="A0A6G9RMJ4"/>
<dbReference type="SUPFAM" id="SSF101801">
    <property type="entry name" value="Surface presentation of antigens (SPOA)"/>
    <property type="match status" value="1"/>
</dbReference>
<reference evidence="5 6" key="1">
    <citation type="submission" date="2020-02" db="EMBL/GenBank/DDBJ databases">
        <title>Whole genome PO2S7.</title>
        <authorList>
            <person name="Singha K.M."/>
        </authorList>
    </citation>
    <scope>NUCLEOTIDE SEQUENCE [LARGE SCALE GENOMIC DNA]</scope>
    <source>
        <strain evidence="5 6">PO2S7</strain>
    </source>
</reference>
<proteinExistence type="inferred from homology"/>
<dbReference type="Gene3D" id="2.30.330.10">
    <property type="entry name" value="SpoA-like"/>
    <property type="match status" value="1"/>
</dbReference>
<name>A0A6G9RMJ4_9ENTR</name>
<evidence type="ECO:0000259" key="3">
    <source>
        <dbReference type="Pfam" id="PF26294"/>
    </source>
</evidence>
<dbReference type="GO" id="GO:0050918">
    <property type="term" value="P:positive chemotaxis"/>
    <property type="evidence" value="ECO:0007669"/>
    <property type="project" value="TreeGrafter"/>
</dbReference>
<dbReference type="InterPro" id="IPR036429">
    <property type="entry name" value="SpoA-like_sf"/>
</dbReference>
<dbReference type="InterPro" id="IPR001543">
    <property type="entry name" value="FliN-like_C"/>
</dbReference>
<evidence type="ECO:0000259" key="2">
    <source>
        <dbReference type="Pfam" id="PF01052"/>
    </source>
</evidence>
<dbReference type="InterPro" id="IPR058804">
    <property type="entry name" value="SpaO_N"/>
</dbReference>
<evidence type="ECO:0000259" key="4">
    <source>
        <dbReference type="Pfam" id="PF26304"/>
    </source>
</evidence>
<protein>
    <submittedName>
        <fullName evidence="5">Uncharacterized protein</fullName>
    </submittedName>
</protein>
<evidence type="ECO:0000256" key="1">
    <source>
        <dbReference type="ARBA" id="ARBA00009226"/>
    </source>
</evidence>
<comment type="similarity">
    <text evidence="1">Belongs to the FliN/MopA/SpaO family.</text>
</comment>
<evidence type="ECO:0000313" key="5">
    <source>
        <dbReference type="EMBL" id="QIR27159.1"/>
    </source>
</evidence>
<dbReference type="KEGG" id="kgn:GY169_10260"/>
<dbReference type="RefSeq" id="WP_167575679.1">
    <property type="nucleotide sequence ID" value="NZ_CP050321.1"/>
</dbReference>
<dbReference type="Proteomes" id="UP000503580">
    <property type="component" value="Chromosome"/>
</dbReference>
<feature type="domain" description="Flagellar motor switch protein FliN-like C-terminal" evidence="2">
    <location>
        <begin position="238"/>
        <end position="306"/>
    </location>
</feature>
<dbReference type="Pfam" id="PF01052">
    <property type="entry name" value="FliMN_C"/>
    <property type="match status" value="1"/>
</dbReference>
<dbReference type="Pfam" id="PF26294">
    <property type="entry name" value="SpaO_N"/>
    <property type="match status" value="1"/>
</dbReference>
<sequence length="315" mass="36118">MIREHLRSYSREERAWRQCIAYWNTQGYQFEQGIEAEGPLLHFSTDRGWEGLIDLRDWYASFMPQQARMASVSCTVEQLKILFLNSIQPLVGLPTGLEYQRVESRGLVEDKKSVKGLFSCLLPHGRMWLNGKRPDAISPPERQSTLDILRVPVTLFFEIGHSFISYRLLKKVCRGDVLLVNHVENKMKIHGESLAKFVRNEEGFMFDVEDGHEYIENTDSVAADESTSSIEKKALLPVDKIKIELGFVLQKSTVSLQDIEGFYQGEILPCHFDAEKNIEITANGAVVARGELVWFEEHFGVEIKELCHEVNNDPR</sequence>
<keyword evidence="6" id="KW-1185">Reference proteome</keyword>